<evidence type="ECO:0000313" key="2">
    <source>
        <dbReference type="EMBL" id="CAB4184265.1"/>
    </source>
</evidence>
<dbReference type="Gene3D" id="3.90.75.20">
    <property type="match status" value="1"/>
</dbReference>
<evidence type="ECO:0000259" key="1">
    <source>
        <dbReference type="Pfam" id="PF13392"/>
    </source>
</evidence>
<evidence type="ECO:0000313" key="3">
    <source>
        <dbReference type="EMBL" id="CAB4214078.1"/>
    </source>
</evidence>
<feature type="domain" description="HNH nuclease" evidence="1">
    <location>
        <begin position="74"/>
        <end position="117"/>
    </location>
</feature>
<name>A0A6J5SI85_9CAUD</name>
<protein>
    <submittedName>
        <fullName evidence="3">HNH nuclease</fullName>
    </submittedName>
</protein>
<gene>
    <name evidence="2" type="ORF">UFOVP1102_50</name>
    <name evidence="3" type="ORF">UFOVP1463_23</name>
</gene>
<reference evidence="3" key="1">
    <citation type="submission" date="2020-05" db="EMBL/GenBank/DDBJ databases">
        <authorList>
            <person name="Chiriac C."/>
            <person name="Salcher M."/>
            <person name="Ghai R."/>
            <person name="Kavagutti S V."/>
        </authorList>
    </citation>
    <scope>NUCLEOTIDE SEQUENCE</scope>
</reference>
<proteinExistence type="predicted"/>
<dbReference type="SUPFAM" id="SSF54060">
    <property type="entry name" value="His-Me finger endonucleases"/>
    <property type="match status" value="1"/>
</dbReference>
<dbReference type="EMBL" id="LR797053">
    <property type="protein sequence ID" value="CAB4184265.1"/>
    <property type="molecule type" value="Genomic_DNA"/>
</dbReference>
<sequence length="186" mass="21326">MNPMKVIEKDVVWFVYTDGSIWNEGRTRIIKRIRNGKEQIFTSKFPSVKLSPFLSRSGYLTVSTLKNGKRPKIFVHRLIAMCFVYGYKPGLTVNHINGIKIDNRPENLEWVTSAQNTKHEWKTGLVDLRGEKQPNHKLTQKQVIHIRKALRLGVPANSLSIIANVSSSTVHLIEKGKRWASVYDTE</sequence>
<dbReference type="EMBL" id="LR797413">
    <property type="protein sequence ID" value="CAB4214078.1"/>
    <property type="molecule type" value="Genomic_DNA"/>
</dbReference>
<dbReference type="InterPro" id="IPR044925">
    <property type="entry name" value="His-Me_finger_sf"/>
</dbReference>
<dbReference type="Pfam" id="PF13392">
    <property type="entry name" value="HNH_3"/>
    <property type="match status" value="1"/>
</dbReference>
<accession>A0A6J5SI85</accession>
<organism evidence="3">
    <name type="scientific">uncultured Caudovirales phage</name>
    <dbReference type="NCBI Taxonomy" id="2100421"/>
    <lineage>
        <taxon>Viruses</taxon>
        <taxon>Duplodnaviria</taxon>
        <taxon>Heunggongvirae</taxon>
        <taxon>Uroviricota</taxon>
        <taxon>Caudoviricetes</taxon>
        <taxon>Peduoviridae</taxon>
        <taxon>Maltschvirus</taxon>
        <taxon>Maltschvirus maltsch</taxon>
    </lineage>
</organism>
<dbReference type="InterPro" id="IPR003615">
    <property type="entry name" value="HNH_nuc"/>
</dbReference>